<comment type="caution">
    <text evidence="3">The sequence shown here is derived from an EMBL/GenBank/DDBJ whole genome shotgun (WGS) entry which is preliminary data.</text>
</comment>
<organism evidence="3 4">
    <name type="scientific">Hydrogenophaga taeniospiralis CCUG 15921</name>
    <dbReference type="NCBI Taxonomy" id="1281780"/>
    <lineage>
        <taxon>Bacteria</taxon>
        <taxon>Pseudomonadati</taxon>
        <taxon>Pseudomonadota</taxon>
        <taxon>Betaproteobacteria</taxon>
        <taxon>Burkholderiales</taxon>
        <taxon>Comamonadaceae</taxon>
        <taxon>Hydrogenophaga</taxon>
    </lineage>
</organism>
<feature type="chain" id="PRO_5040742871" description="Tetratricopeptide repeat protein" evidence="2">
    <location>
        <begin position="23"/>
        <end position="271"/>
    </location>
</feature>
<feature type="signal peptide" evidence="2">
    <location>
        <begin position="1"/>
        <end position="22"/>
    </location>
</feature>
<dbReference type="Gene3D" id="1.25.40.10">
    <property type="entry name" value="Tetratricopeptide repeat domain"/>
    <property type="match status" value="1"/>
</dbReference>
<evidence type="ECO:0000313" key="3">
    <source>
        <dbReference type="EMBL" id="MDG5976998.1"/>
    </source>
</evidence>
<dbReference type="AlphaFoldDB" id="A0A9X4SCR5"/>
<dbReference type="EMBL" id="AOGK01000016">
    <property type="protein sequence ID" value="MDG5976998.1"/>
    <property type="molecule type" value="Genomic_DNA"/>
</dbReference>
<dbReference type="SUPFAM" id="SSF48452">
    <property type="entry name" value="TPR-like"/>
    <property type="match status" value="1"/>
</dbReference>
<name>A0A9X4SCR5_9BURK</name>
<accession>A0A9X4SCR5</accession>
<reference evidence="3" key="1">
    <citation type="submission" date="2013-01" db="EMBL/GenBank/DDBJ databases">
        <title>Genome draft of Hydrogenophaga taeniospiralis 2K1.</title>
        <authorList>
            <person name="Gomila M."/>
            <person name="Lalucat J."/>
        </authorList>
    </citation>
    <scope>NUCLEOTIDE SEQUENCE</scope>
    <source>
        <strain evidence="3">CCUG 15921</strain>
    </source>
</reference>
<gene>
    <name evidence="3" type="ORF">H010_17181</name>
</gene>
<feature type="compositionally biased region" description="Low complexity" evidence="1">
    <location>
        <begin position="125"/>
        <end position="149"/>
    </location>
</feature>
<protein>
    <recommendedName>
        <fullName evidence="5">Tetratricopeptide repeat protein</fullName>
    </recommendedName>
</protein>
<evidence type="ECO:0008006" key="5">
    <source>
        <dbReference type="Google" id="ProtNLM"/>
    </source>
</evidence>
<dbReference type="Pfam" id="PF14559">
    <property type="entry name" value="TPR_19"/>
    <property type="match status" value="1"/>
</dbReference>
<sequence>MWGVVIAAVAVLAGWMVSLAMAAQHGPSAASAQVSPQVPVPVVLAAQGRAAMVSSAPVAPAPVSAARVALPETALPEVALPKADLPLPTASPRLALSRALSAPAAPAQKPQGTQSVEDARPPAEPAAGKKGAAASPPAPASVPVSQPTPDELPALFDALNQALAGHDVDAARRQLQAIQARLPESSVARLRAEAWFAHQTDDLDGAQRLYRRLLDKLSGDEHASLNLAAIEKKRQRFDQAKDVLAKSLRQNPNSAVLRTAVDQLARSETSP</sequence>
<keyword evidence="2" id="KW-0732">Signal</keyword>
<evidence type="ECO:0000313" key="4">
    <source>
        <dbReference type="Proteomes" id="UP001152876"/>
    </source>
</evidence>
<dbReference type="InterPro" id="IPR011990">
    <property type="entry name" value="TPR-like_helical_dom_sf"/>
</dbReference>
<feature type="region of interest" description="Disordered" evidence="1">
    <location>
        <begin position="99"/>
        <end position="152"/>
    </location>
</feature>
<keyword evidence="4" id="KW-1185">Reference proteome</keyword>
<evidence type="ECO:0000256" key="1">
    <source>
        <dbReference type="SAM" id="MobiDB-lite"/>
    </source>
</evidence>
<dbReference type="Proteomes" id="UP001152876">
    <property type="component" value="Unassembled WGS sequence"/>
</dbReference>
<evidence type="ECO:0000256" key="2">
    <source>
        <dbReference type="SAM" id="SignalP"/>
    </source>
</evidence>
<proteinExistence type="predicted"/>